<evidence type="ECO:0000313" key="5">
    <source>
        <dbReference type="EMBL" id="MDT0381968.1"/>
    </source>
</evidence>
<dbReference type="InterPro" id="IPR012349">
    <property type="entry name" value="Split_barrel_FMN-bd"/>
</dbReference>
<accession>A0ABU2P0H9</accession>
<gene>
    <name evidence="5" type="ORF">RM572_24710</name>
</gene>
<reference evidence="6" key="1">
    <citation type="submission" date="2023-07" db="EMBL/GenBank/DDBJ databases">
        <title>30 novel species of actinomycetes from the DSMZ collection.</title>
        <authorList>
            <person name="Nouioui I."/>
        </authorList>
    </citation>
    <scope>NUCLEOTIDE SEQUENCE [LARGE SCALE GENOMIC DNA]</scope>
    <source>
        <strain evidence="6">DSM 42041</strain>
    </source>
</reference>
<dbReference type="Pfam" id="PF04075">
    <property type="entry name" value="F420H2_quin_red"/>
    <property type="match status" value="1"/>
</dbReference>
<evidence type="ECO:0000259" key="4">
    <source>
        <dbReference type="Pfam" id="PF01814"/>
    </source>
</evidence>
<evidence type="ECO:0000256" key="2">
    <source>
        <dbReference type="ARBA" id="ARBA00049106"/>
    </source>
</evidence>
<dbReference type="RefSeq" id="WP_311675614.1">
    <property type="nucleotide sequence ID" value="NZ_JAVREQ010000028.1"/>
</dbReference>
<dbReference type="CDD" id="cd12108">
    <property type="entry name" value="Hr-like"/>
    <property type="match status" value="1"/>
</dbReference>
<dbReference type="PANTHER" id="PTHR39428:SF1">
    <property type="entry name" value="F420H(2)-DEPENDENT QUINONE REDUCTASE RV1261C"/>
    <property type="match status" value="1"/>
</dbReference>
<evidence type="ECO:0000256" key="1">
    <source>
        <dbReference type="ARBA" id="ARBA00008710"/>
    </source>
</evidence>
<evidence type="ECO:0000313" key="6">
    <source>
        <dbReference type="Proteomes" id="UP001183414"/>
    </source>
</evidence>
<dbReference type="Proteomes" id="UP001183414">
    <property type="component" value="Unassembled WGS sequence"/>
</dbReference>
<dbReference type="EMBL" id="JAVREQ010000028">
    <property type="protein sequence ID" value="MDT0381968.1"/>
    <property type="molecule type" value="Genomic_DNA"/>
</dbReference>
<feature type="domain" description="Hemerythrin-like" evidence="4">
    <location>
        <begin position="152"/>
        <end position="288"/>
    </location>
</feature>
<protein>
    <submittedName>
        <fullName evidence="5">Nitroreductase/quinone reductase family protein</fullName>
    </submittedName>
</protein>
<dbReference type="SUPFAM" id="SSF50475">
    <property type="entry name" value="FMN-binding split barrel"/>
    <property type="match status" value="1"/>
</dbReference>
<dbReference type="NCBIfam" id="TIGR00026">
    <property type="entry name" value="hi_GC_TIGR00026"/>
    <property type="match status" value="1"/>
</dbReference>
<organism evidence="5 6">
    <name type="scientific">Streptomyces hazeniae</name>
    <dbReference type="NCBI Taxonomy" id="3075538"/>
    <lineage>
        <taxon>Bacteria</taxon>
        <taxon>Bacillati</taxon>
        <taxon>Actinomycetota</taxon>
        <taxon>Actinomycetes</taxon>
        <taxon>Kitasatosporales</taxon>
        <taxon>Streptomycetaceae</taxon>
        <taxon>Streptomyces</taxon>
    </lineage>
</organism>
<feature type="coiled-coil region" evidence="3">
    <location>
        <begin position="221"/>
        <end position="283"/>
    </location>
</feature>
<comment type="catalytic activity">
    <reaction evidence="2">
        <text>oxidized coenzyme F420-(gamma-L-Glu)(n) + a quinol + H(+) = reduced coenzyme F420-(gamma-L-Glu)(n) + a quinone</text>
        <dbReference type="Rhea" id="RHEA:39663"/>
        <dbReference type="Rhea" id="RHEA-COMP:12939"/>
        <dbReference type="Rhea" id="RHEA-COMP:14378"/>
        <dbReference type="ChEBI" id="CHEBI:15378"/>
        <dbReference type="ChEBI" id="CHEBI:24646"/>
        <dbReference type="ChEBI" id="CHEBI:132124"/>
        <dbReference type="ChEBI" id="CHEBI:133980"/>
        <dbReference type="ChEBI" id="CHEBI:139511"/>
    </reaction>
</comment>
<dbReference type="PANTHER" id="PTHR39428">
    <property type="entry name" value="F420H(2)-DEPENDENT QUINONE REDUCTASE RV1261C"/>
    <property type="match status" value="1"/>
</dbReference>
<dbReference type="InterPro" id="IPR004378">
    <property type="entry name" value="F420H2_quin_Rdtase"/>
</dbReference>
<evidence type="ECO:0000256" key="3">
    <source>
        <dbReference type="SAM" id="Coils"/>
    </source>
</evidence>
<dbReference type="Gene3D" id="2.30.110.10">
    <property type="entry name" value="Electron Transport, Fmn-binding Protein, Chain A"/>
    <property type="match status" value="1"/>
</dbReference>
<comment type="caution">
    <text evidence="5">The sequence shown here is derived from an EMBL/GenBank/DDBJ whole genome shotgun (WGS) entry which is preliminary data.</text>
</comment>
<dbReference type="Gene3D" id="1.20.120.520">
    <property type="entry name" value="nmb1532 protein domain like"/>
    <property type="match status" value="1"/>
</dbReference>
<comment type="similarity">
    <text evidence="1">Belongs to the F420H(2)-dependent quinone reductase family.</text>
</comment>
<name>A0ABU2P0H9_9ACTN</name>
<keyword evidence="6" id="KW-1185">Reference proteome</keyword>
<dbReference type="Pfam" id="PF01814">
    <property type="entry name" value="Hemerythrin"/>
    <property type="match status" value="1"/>
</dbReference>
<proteinExistence type="inferred from homology"/>
<keyword evidence="3" id="KW-0175">Coiled coil</keyword>
<dbReference type="InterPro" id="IPR012312">
    <property type="entry name" value="Hemerythrin-like"/>
</dbReference>
<sequence length="296" mass="31827">MPERPPVDVNQQVIEEFRANEGRVGGPFEGARLILLTTTGARTGTRHTTPVAFLPDGERLLVIASAAGAPRHPAWFHNLCAHPRVTVEDGLFTYEADAVVLEGEERDVLFARACEADQGWAGYQARTDRVLPVVALEAVPGPPDFGNRSPGAALKAVHDAFRYELARVRREVAEAGPGGLGAQLRVNCLIVCQGLHHHHVTEDAGMFAGLAAQRPELAPTLELLRREHEEIAALLAELQGLVSAGAGSDGRAGSARPDPARVLAEVDRLTRELEAHLAHEEQELLPVLDAFAPPRG</sequence>